<dbReference type="PANTHER" id="PTHR30055:SF234">
    <property type="entry name" value="HTH-TYPE TRANSCRIPTIONAL REGULATOR BETI"/>
    <property type="match status" value="1"/>
</dbReference>
<protein>
    <recommendedName>
        <fullName evidence="5">HTH tetR-type domain-containing protein</fullName>
    </recommendedName>
</protein>
<keyword evidence="2 4" id="KW-0238">DNA-binding</keyword>
<dbReference type="InterPro" id="IPR009057">
    <property type="entry name" value="Homeodomain-like_sf"/>
</dbReference>
<keyword evidence="7" id="KW-1185">Reference proteome</keyword>
<dbReference type="RefSeq" id="WP_264984092.1">
    <property type="nucleotide sequence ID" value="NZ_AP026708.1"/>
</dbReference>
<dbReference type="InterPro" id="IPR001647">
    <property type="entry name" value="HTH_TetR"/>
</dbReference>
<dbReference type="PROSITE" id="PS50977">
    <property type="entry name" value="HTH_TETR_2"/>
    <property type="match status" value="1"/>
</dbReference>
<evidence type="ECO:0000256" key="4">
    <source>
        <dbReference type="PROSITE-ProRule" id="PRU00335"/>
    </source>
</evidence>
<dbReference type="SUPFAM" id="SSF46689">
    <property type="entry name" value="Homeodomain-like"/>
    <property type="match status" value="1"/>
</dbReference>
<evidence type="ECO:0000256" key="1">
    <source>
        <dbReference type="ARBA" id="ARBA00023015"/>
    </source>
</evidence>
<dbReference type="PRINTS" id="PR00455">
    <property type="entry name" value="HTHTETR"/>
</dbReference>
<sequence length="193" mass="21513">MTKKEIILEAGARLFAKRSFNSVGIRDIAAEAGVNSAMISYYFGGKVGLLREIFLRFDRLLSYESGLALEQATSQNDLIRRFVSSVLDSARMNRDVYLVGLKELNHDSEDLHDLREDFHSKAEAVFVANIDRLGINIPDDPAFRTLGFTATLGMIFSDYLLGGGSCLDDDTVLEAYKQTVITILQSGMPKYWA</sequence>
<dbReference type="EMBL" id="AP026708">
    <property type="protein sequence ID" value="BDQ34047.1"/>
    <property type="molecule type" value="Genomic_DNA"/>
</dbReference>
<evidence type="ECO:0000313" key="7">
    <source>
        <dbReference type="Proteomes" id="UP001061361"/>
    </source>
</evidence>
<evidence type="ECO:0000259" key="5">
    <source>
        <dbReference type="PROSITE" id="PS50977"/>
    </source>
</evidence>
<gene>
    <name evidence="6" type="ORF">JCM14722_15890</name>
</gene>
<proteinExistence type="predicted"/>
<dbReference type="Pfam" id="PF00440">
    <property type="entry name" value="TetR_N"/>
    <property type="match status" value="1"/>
</dbReference>
<evidence type="ECO:0000256" key="2">
    <source>
        <dbReference type="ARBA" id="ARBA00023125"/>
    </source>
</evidence>
<organism evidence="6 7">
    <name type="scientific">Pseudodesulfovibrio portus</name>
    <dbReference type="NCBI Taxonomy" id="231439"/>
    <lineage>
        <taxon>Bacteria</taxon>
        <taxon>Pseudomonadati</taxon>
        <taxon>Thermodesulfobacteriota</taxon>
        <taxon>Desulfovibrionia</taxon>
        <taxon>Desulfovibrionales</taxon>
        <taxon>Desulfovibrionaceae</taxon>
    </lineage>
</organism>
<evidence type="ECO:0000313" key="6">
    <source>
        <dbReference type="EMBL" id="BDQ34047.1"/>
    </source>
</evidence>
<feature type="domain" description="HTH tetR-type" evidence="5">
    <location>
        <begin position="1"/>
        <end position="61"/>
    </location>
</feature>
<keyword evidence="3" id="KW-0804">Transcription</keyword>
<feature type="DNA-binding region" description="H-T-H motif" evidence="4">
    <location>
        <begin position="24"/>
        <end position="43"/>
    </location>
</feature>
<dbReference type="PANTHER" id="PTHR30055">
    <property type="entry name" value="HTH-TYPE TRANSCRIPTIONAL REGULATOR RUTR"/>
    <property type="match status" value="1"/>
</dbReference>
<name>A0ABN6RSG5_9BACT</name>
<dbReference type="Proteomes" id="UP001061361">
    <property type="component" value="Chromosome"/>
</dbReference>
<reference evidence="6" key="1">
    <citation type="submission" date="2022-08" db="EMBL/GenBank/DDBJ databases">
        <title>Genome Sequence of the sulphate-reducing bacterium, Pseudodesulfovibrio portus JCM14722.</title>
        <authorList>
            <person name="Kondo R."/>
            <person name="Kataoka T."/>
        </authorList>
    </citation>
    <scope>NUCLEOTIDE SEQUENCE</scope>
    <source>
        <strain evidence="6">JCM 14722</strain>
    </source>
</reference>
<evidence type="ECO:0000256" key="3">
    <source>
        <dbReference type="ARBA" id="ARBA00023163"/>
    </source>
</evidence>
<dbReference type="Gene3D" id="1.10.357.10">
    <property type="entry name" value="Tetracycline Repressor, domain 2"/>
    <property type="match status" value="1"/>
</dbReference>
<accession>A0ABN6RSG5</accession>
<dbReference type="InterPro" id="IPR050109">
    <property type="entry name" value="HTH-type_TetR-like_transc_reg"/>
</dbReference>
<keyword evidence="1" id="KW-0805">Transcription regulation</keyword>